<evidence type="ECO:0000313" key="9">
    <source>
        <dbReference type="Proteomes" id="UP000694865"/>
    </source>
</evidence>
<evidence type="ECO:0000256" key="6">
    <source>
        <dbReference type="ARBA" id="ARBA00038255"/>
    </source>
</evidence>
<evidence type="ECO:0000256" key="5">
    <source>
        <dbReference type="ARBA" id="ARBA00022737"/>
    </source>
</evidence>
<organism evidence="9 10">
    <name type="scientific">Saccoglossus kowalevskii</name>
    <name type="common">Acorn worm</name>
    <dbReference type="NCBI Taxonomy" id="10224"/>
    <lineage>
        <taxon>Eukaryota</taxon>
        <taxon>Metazoa</taxon>
        <taxon>Hemichordata</taxon>
        <taxon>Enteropneusta</taxon>
        <taxon>Harrimaniidae</taxon>
        <taxon>Saccoglossus</taxon>
    </lineage>
</organism>
<gene>
    <name evidence="10" type="primary">LOC100367169</name>
</gene>
<dbReference type="Proteomes" id="UP000694865">
    <property type="component" value="Unplaced"/>
</dbReference>
<dbReference type="RefSeq" id="XP_006818580.1">
    <property type="nucleotide sequence ID" value="XM_006818517.1"/>
</dbReference>
<evidence type="ECO:0000256" key="7">
    <source>
        <dbReference type="ARBA" id="ARBA00040154"/>
    </source>
</evidence>
<evidence type="ECO:0000256" key="3">
    <source>
        <dbReference type="ARBA" id="ARBA00022574"/>
    </source>
</evidence>
<keyword evidence="2" id="KW-0963">Cytoplasm</keyword>
<dbReference type="PANTHER" id="PTHR14344">
    <property type="entry name" value="WD REPEAT PROTEIN"/>
    <property type="match status" value="1"/>
</dbReference>
<evidence type="ECO:0000256" key="8">
    <source>
        <dbReference type="SAM" id="MobiDB-lite"/>
    </source>
</evidence>
<dbReference type="InterPro" id="IPR036322">
    <property type="entry name" value="WD40_repeat_dom_sf"/>
</dbReference>
<dbReference type="InterPro" id="IPR001680">
    <property type="entry name" value="WD40_rpt"/>
</dbReference>
<dbReference type="GeneID" id="100367169"/>
<comment type="subcellular location">
    <subcellularLocation>
        <location evidence="1">Cytoplasm</location>
    </subcellularLocation>
</comment>
<keyword evidence="9" id="KW-1185">Reference proteome</keyword>
<keyword evidence="5" id="KW-0677">Repeat</keyword>
<dbReference type="Gene3D" id="2.130.10.10">
    <property type="entry name" value="YVTN repeat-like/Quinoprotein amine dehydrogenase"/>
    <property type="match status" value="3"/>
</dbReference>
<reference evidence="10" key="1">
    <citation type="submission" date="2025-08" db="UniProtKB">
        <authorList>
            <consortium name="RefSeq"/>
        </authorList>
    </citation>
    <scope>IDENTIFICATION</scope>
    <source>
        <tissue evidence="10">Testes</tissue>
    </source>
</reference>
<dbReference type="PANTHER" id="PTHR14344:SF3">
    <property type="entry name" value="WD REPEAT-CONTAINING PROTEIN 6"/>
    <property type="match status" value="1"/>
</dbReference>
<accession>A0ABM0MEY9</accession>
<keyword evidence="3" id="KW-0853">WD repeat</keyword>
<dbReference type="InterPro" id="IPR015943">
    <property type="entry name" value="WD40/YVTN_repeat-like_dom_sf"/>
</dbReference>
<dbReference type="SMART" id="SM00320">
    <property type="entry name" value="WD40"/>
    <property type="match status" value="6"/>
</dbReference>
<protein>
    <recommendedName>
        <fullName evidence="7">tRNA (34-2'-O)-methyltransferase regulator WDR6</fullName>
    </recommendedName>
</protein>
<dbReference type="InterPro" id="IPR051973">
    <property type="entry name" value="tRNA_Anticodon_Mtase-Reg"/>
</dbReference>
<comment type="similarity">
    <text evidence="6">Belongs to the WD repeat WDR6 family.</text>
</comment>
<evidence type="ECO:0000256" key="2">
    <source>
        <dbReference type="ARBA" id="ARBA00022490"/>
    </source>
</evidence>
<proteinExistence type="inferred from homology"/>
<sequence length="880" mass="97867">MKSLKSIVYVGPVTALRIYQGYILSGEGPYLHIYLLNGKELLTQNVLHWCNIHGIQAGTDAMFAVHGQKALRIVKFDTESNRIAMETDITEFEDWIKDVKWLEGVIFSINYKHSKLCSVSDDRSIRLWQMDDLVHLSELPSTPIMVLYGHSARVWDAVMMDESIVSIGEGSSIWSLATSEKHQLVVRAIFIQKSKSMMGKCLVFAGLLIMMLSQQDPMDAWFGGRSPPQIQVYVFIDISVMCYLMPDNAGQLLPVILPQNKGIVLGDRRGTVHLYPTQGSDNAEKGTGPLQSLVSIHGKGGVTDVCSHGDFIYTAGRDGKYKQHRFQNGLLQLLNSSKVYKGFEWVEKMTFKDNGSLEIQGFHAAHFILWNVQHNEKLLEVECGGGHRSYGFAYVLNSAVFVYLKARNVIICQTPVDTVESQRVVKHSLHWKEITCACHLGTIGEVKDSVRQHHVIASGSEDTTINILAISEINKLNQVKVLKNLHSHISSVRALYAITLPSSGQNLQAECCKLLFSAGGRAALKCWKVAVKQSTSFRGIEEAEETVTLQCDVELLGVHGTTDGRGRRRAKRSDDMDEDSDTRHMSLTAWNGQQDEIYYLAVASSDAILRLFSFDLLSRQFTLLGDSCWHDHCILVTKHLYLTPDNPAHCCAPTIFTGATDGIIAFWDVEAVVQELGKQKHTLKNSSDDDVAMETDATVSSKDVAGKRCDCIRDEQLRSDLSSDKRTSCNKTTLSSPISFWTSHQSGVNSLAVLQVKDDIFVIASGGDDNGVSLLLIHVDDSNFSISVIDMFKIPSAHAAQVTGAEWLDSSTLVTVSIDQRLCTWKVTLDHSSIQQVDLQFSKFVSVADLSCMEFWVNRQGKQYYLLSGVGFQLFQNDGT</sequence>
<evidence type="ECO:0000256" key="4">
    <source>
        <dbReference type="ARBA" id="ARBA00022694"/>
    </source>
</evidence>
<name>A0ABM0MEY9_SACKO</name>
<evidence type="ECO:0000313" key="10">
    <source>
        <dbReference type="RefSeq" id="XP_006818580.1"/>
    </source>
</evidence>
<dbReference type="SUPFAM" id="SSF50978">
    <property type="entry name" value="WD40 repeat-like"/>
    <property type="match status" value="2"/>
</dbReference>
<evidence type="ECO:0000256" key="1">
    <source>
        <dbReference type="ARBA" id="ARBA00004496"/>
    </source>
</evidence>
<feature type="region of interest" description="Disordered" evidence="8">
    <location>
        <begin position="562"/>
        <end position="582"/>
    </location>
</feature>
<keyword evidence="4" id="KW-0819">tRNA processing</keyword>